<keyword evidence="3 5" id="KW-0012">Acyltransferase</keyword>
<evidence type="ECO:0000256" key="5">
    <source>
        <dbReference type="RuleBase" id="RU003557"/>
    </source>
</evidence>
<dbReference type="RefSeq" id="WP_113486386.1">
    <property type="nucleotide sequence ID" value="NZ_PKQI01000004.1"/>
</dbReference>
<dbReference type="InterPro" id="IPR016039">
    <property type="entry name" value="Thiolase-like"/>
</dbReference>
<evidence type="ECO:0000256" key="4">
    <source>
        <dbReference type="PIRSR" id="PIRSR000429-1"/>
    </source>
</evidence>
<dbReference type="SUPFAM" id="SSF53901">
    <property type="entry name" value="Thiolase-like"/>
    <property type="match status" value="2"/>
</dbReference>
<protein>
    <submittedName>
        <fullName evidence="8">Thiolase family protein</fullName>
    </submittedName>
</protein>
<dbReference type="NCBIfam" id="TIGR01930">
    <property type="entry name" value="AcCoA-C-Actrans"/>
    <property type="match status" value="1"/>
</dbReference>
<evidence type="ECO:0000256" key="2">
    <source>
        <dbReference type="ARBA" id="ARBA00022679"/>
    </source>
</evidence>
<comment type="caution">
    <text evidence="8">The sequence shown here is derived from an EMBL/GenBank/DDBJ whole genome shotgun (WGS) entry which is preliminary data.</text>
</comment>
<organism evidence="8 9">
    <name type="scientific">Brucella pseudogrignonensis</name>
    <dbReference type="NCBI Taxonomy" id="419475"/>
    <lineage>
        <taxon>Bacteria</taxon>
        <taxon>Pseudomonadati</taxon>
        <taxon>Pseudomonadota</taxon>
        <taxon>Alphaproteobacteria</taxon>
        <taxon>Hyphomicrobiales</taxon>
        <taxon>Brucellaceae</taxon>
        <taxon>Brucella/Ochrobactrum group</taxon>
        <taxon>Brucella</taxon>
    </lineage>
</organism>
<accession>A0A7Y3T8N0</accession>
<dbReference type="PANTHER" id="PTHR18919:SF107">
    <property type="entry name" value="ACETYL-COA ACETYLTRANSFERASE, CYTOSOLIC"/>
    <property type="match status" value="1"/>
</dbReference>
<evidence type="ECO:0000313" key="8">
    <source>
        <dbReference type="EMBL" id="NNV22999.1"/>
    </source>
</evidence>
<dbReference type="InterPro" id="IPR002155">
    <property type="entry name" value="Thiolase"/>
</dbReference>
<sequence>MSGVFITAMTRTPFGRFRGKLADIDVVDLGAALLNELMKRDPQAKLPDIVIGGAGIMGGVHLTALRQMLVGSDLPNGTVSIAVDRACCTGMTAISTAFAHLKTGGGDKAYIAGVESLSNTPLLISRGNERKIASMSLTDPLLLGGRVSPKTIAQYTSEEALHYGITREMQDDWAFASHQKYFVGKGLGLYDNLVFLPPESGLSDAADEGPRANSDRQKLASLPTVNGAETITAGNAPGLSDGAAGLVLMTSDAMKAAGVTAIAEVVDRVQVAGDIQEGTSVPQVAIMRLLERNCLNIDDISVVEINEAFAATPLVSTALMAKKLQTDLDALRAKTNIYGGSVAIGHPLAASGIRVVQQAASILRLNGGGFALGAICGGFGQGEAVLIRV</sequence>
<name>A0A7Y3T8N0_9HYPH</name>
<dbReference type="Proteomes" id="UP000526233">
    <property type="component" value="Unassembled WGS sequence"/>
</dbReference>
<dbReference type="InterPro" id="IPR020610">
    <property type="entry name" value="Thiolase_AS"/>
</dbReference>
<dbReference type="InterPro" id="IPR020617">
    <property type="entry name" value="Thiolase_C"/>
</dbReference>
<feature type="active site" description="Proton acceptor" evidence="4">
    <location>
        <position position="376"/>
    </location>
</feature>
<comment type="similarity">
    <text evidence="1 5">Belongs to the thiolase-like superfamily. Thiolase family.</text>
</comment>
<dbReference type="CDD" id="cd00751">
    <property type="entry name" value="thiolase"/>
    <property type="match status" value="1"/>
</dbReference>
<dbReference type="PIRSF" id="PIRSF000429">
    <property type="entry name" value="Ac-CoA_Ac_transf"/>
    <property type="match status" value="1"/>
</dbReference>
<gene>
    <name evidence="8" type="ORF">EHE22_21580</name>
</gene>
<dbReference type="PROSITE" id="PS00737">
    <property type="entry name" value="THIOLASE_2"/>
    <property type="match status" value="1"/>
</dbReference>
<dbReference type="EMBL" id="PKQI01000004">
    <property type="protein sequence ID" value="NNV22999.1"/>
    <property type="molecule type" value="Genomic_DNA"/>
</dbReference>
<feature type="active site" description="Acyl-thioester intermediate" evidence="4">
    <location>
        <position position="87"/>
    </location>
</feature>
<evidence type="ECO:0000313" key="9">
    <source>
        <dbReference type="Proteomes" id="UP000526233"/>
    </source>
</evidence>
<feature type="active site" description="Proton acceptor" evidence="4">
    <location>
        <position position="346"/>
    </location>
</feature>
<dbReference type="AlphaFoldDB" id="A0A7Y3T8N0"/>
<keyword evidence="2 5" id="KW-0808">Transferase</keyword>
<dbReference type="Pfam" id="PF00108">
    <property type="entry name" value="Thiolase_N"/>
    <property type="match status" value="1"/>
</dbReference>
<evidence type="ECO:0000256" key="1">
    <source>
        <dbReference type="ARBA" id="ARBA00010982"/>
    </source>
</evidence>
<dbReference type="PANTHER" id="PTHR18919">
    <property type="entry name" value="ACETYL-COA C-ACYLTRANSFERASE"/>
    <property type="match status" value="1"/>
</dbReference>
<dbReference type="InterPro" id="IPR020613">
    <property type="entry name" value="Thiolase_CS"/>
</dbReference>
<dbReference type="Pfam" id="PF02803">
    <property type="entry name" value="Thiolase_C"/>
    <property type="match status" value="1"/>
</dbReference>
<evidence type="ECO:0000256" key="3">
    <source>
        <dbReference type="ARBA" id="ARBA00023315"/>
    </source>
</evidence>
<dbReference type="PROSITE" id="PS00099">
    <property type="entry name" value="THIOLASE_3"/>
    <property type="match status" value="1"/>
</dbReference>
<feature type="domain" description="Thiolase N-terminal" evidence="6">
    <location>
        <begin position="4"/>
        <end position="251"/>
    </location>
</feature>
<feature type="domain" description="Thiolase C-terminal" evidence="7">
    <location>
        <begin position="260"/>
        <end position="388"/>
    </location>
</feature>
<evidence type="ECO:0000259" key="6">
    <source>
        <dbReference type="Pfam" id="PF00108"/>
    </source>
</evidence>
<dbReference type="Gene3D" id="3.40.47.10">
    <property type="match status" value="2"/>
</dbReference>
<proteinExistence type="inferred from homology"/>
<dbReference type="GO" id="GO:0003988">
    <property type="term" value="F:acetyl-CoA C-acyltransferase activity"/>
    <property type="evidence" value="ECO:0007669"/>
    <property type="project" value="UniProtKB-ARBA"/>
</dbReference>
<dbReference type="InterPro" id="IPR020616">
    <property type="entry name" value="Thiolase_N"/>
</dbReference>
<evidence type="ECO:0000259" key="7">
    <source>
        <dbReference type="Pfam" id="PF02803"/>
    </source>
</evidence>
<reference evidence="8 9" key="1">
    <citation type="submission" date="2018-11" db="EMBL/GenBank/DDBJ databases">
        <title>Genome sequencing and analysis.</title>
        <authorList>
            <person name="Huang Y.-T."/>
        </authorList>
    </citation>
    <scope>NUCLEOTIDE SEQUENCE [LARGE SCALE GENOMIC DNA]</scope>
    <source>
        <strain evidence="8 9">SHIN</strain>
    </source>
</reference>